<protein>
    <submittedName>
        <fullName evidence="12">Zinc finger and BTB domain-containing protein 17-like</fullName>
    </submittedName>
</protein>
<feature type="domain" description="C2H2-type" evidence="10">
    <location>
        <begin position="375"/>
        <end position="402"/>
    </location>
</feature>
<evidence type="ECO:0000256" key="8">
    <source>
        <dbReference type="SAM" id="Coils"/>
    </source>
</evidence>
<feature type="domain" description="C2H2-type" evidence="10">
    <location>
        <begin position="403"/>
        <end position="430"/>
    </location>
</feature>
<feature type="region of interest" description="Disordered" evidence="9">
    <location>
        <begin position="188"/>
        <end position="227"/>
    </location>
</feature>
<reference evidence="12" key="1">
    <citation type="submission" date="2025-08" db="UniProtKB">
        <authorList>
            <consortium name="RefSeq"/>
        </authorList>
    </citation>
    <scope>IDENTIFICATION</scope>
</reference>
<dbReference type="KEGG" id="cgob:115022118"/>
<dbReference type="PANTHER" id="PTHR23235:SF120">
    <property type="entry name" value="KRUPPEL-LIKE FACTOR 15"/>
    <property type="match status" value="1"/>
</dbReference>
<comment type="subcellular location">
    <subcellularLocation>
        <location evidence="1">Nucleus</location>
    </subcellularLocation>
</comment>
<evidence type="ECO:0000259" key="10">
    <source>
        <dbReference type="PROSITE" id="PS50157"/>
    </source>
</evidence>
<dbReference type="FunCoup" id="A0A6J2RF95">
    <property type="interactions" value="1"/>
</dbReference>
<evidence type="ECO:0000256" key="2">
    <source>
        <dbReference type="ARBA" id="ARBA00022723"/>
    </source>
</evidence>
<accession>A0A6J2RF95</accession>
<sequence>MSPAAAFHAQLASIMEVLANTAVAEICELVDGGYSVLQLEISRSRKENEVLRRKLRLTELRAARASALRAAVTAAADGTALLLGRSRAQLPAHHHAGTGPSRSATPGGEAARPRVSNLETPRSGDPDPSADSAQDLTQGTPAAGESTSLTIKVEEDDESWCQSEQHNLCGVDGQTTETEAAPPLTKQEVADEGGGSSQSWVSGEVGSTSMSVQNTPTAGQRSESSSYDRLMYEPELQLGSVTTQNPLSTDPSCSYVLNTSVSVSAASDSASSSFPFSISEASVAAEEQQQQPAGFHNNQQRAPLPADEPQLPVSKGLTERLDSIFRRRWRPQGGSGHSREDGEGKTYVCHFCGKSLACLKNLKTHMRVHTGEKPFVCPLCGKRFSDSSNLKRHQSVHTGEKRYGCVHCGKRFAQSGSLKVHMTVHTDCKQFRCSYCGKTFISGSHLRRHVTVHAGEKRFAPTFQ</sequence>
<dbReference type="PROSITE" id="PS50157">
    <property type="entry name" value="ZINC_FINGER_C2H2_2"/>
    <property type="match status" value="4"/>
</dbReference>
<evidence type="ECO:0000256" key="9">
    <source>
        <dbReference type="SAM" id="MobiDB-lite"/>
    </source>
</evidence>
<dbReference type="PANTHER" id="PTHR23235">
    <property type="entry name" value="KRUEPPEL-LIKE TRANSCRIPTION FACTOR"/>
    <property type="match status" value="1"/>
</dbReference>
<dbReference type="InterPro" id="IPR013087">
    <property type="entry name" value="Znf_C2H2_type"/>
</dbReference>
<evidence type="ECO:0000313" key="12">
    <source>
        <dbReference type="RefSeq" id="XP_029308856.1"/>
    </source>
</evidence>
<evidence type="ECO:0000313" key="11">
    <source>
        <dbReference type="Proteomes" id="UP000504630"/>
    </source>
</evidence>
<feature type="region of interest" description="Disordered" evidence="9">
    <location>
        <begin position="91"/>
        <end position="147"/>
    </location>
</feature>
<feature type="coiled-coil region" evidence="8">
    <location>
        <begin position="34"/>
        <end position="61"/>
    </location>
</feature>
<dbReference type="GO" id="GO:0008270">
    <property type="term" value="F:zinc ion binding"/>
    <property type="evidence" value="ECO:0007669"/>
    <property type="project" value="UniProtKB-KW"/>
</dbReference>
<evidence type="ECO:0000256" key="3">
    <source>
        <dbReference type="ARBA" id="ARBA00022737"/>
    </source>
</evidence>
<dbReference type="InParanoid" id="A0A6J2RF95"/>
<evidence type="ECO:0000256" key="5">
    <source>
        <dbReference type="ARBA" id="ARBA00022833"/>
    </source>
</evidence>
<feature type="compositionally biased region" description="Polar residues" evidence="9">
    <location>
        <begin position="197"/>
        <end position="227"/>
    </location>
</feature>
<keyword evidence="8" id="KW-0175">Coiled coil</keyword>
<keyword evidence="4 7" id="KW-0863">Zinc-finger</keyword>
<dbReference type="Pfam" id="PF13465">
    <property type="entry name" value="zf-H2C2_2"/>
    <property type="match status" value="1"/>
</dbReference>
<dbReference type="GO" id="GO:0000981">
    <property type="term" value="F:DNA-binding transcription factor activity, RNA polymerase II-specific"/>
    <property type="evidence" value="ECO:0007669"/>
    <property type="project" value="TreeGrafter"/>
</dbReference>
<dbReference type="FunFam" id="3.30.160.60:FF:000870">
    <property type="entry name" value="zinc finger protein 197 isoform X1"/>
    <property type="match status" value="1"/>
</dbReference>
<dbReference type="FunFam" id="3.30.160.60:FF:000100">
    <property type="entry name" value="Zinc finger 45-like"/>
    <property type="match status" value="1"/>
</dbReference>
<organism evidence="11 12">
    <name type="scientific">Cottoperca gobio</name>
    <name type="common">Frogmouth</name>
    <name type="synonym">Aphritis gobio</name>
    <dbReference type="NCBI Taxonomy" id="56716"/>
    <lineage>
        <taxon>Eukaryota</taxon>
        <taxon>Metazoa</taxon>
        <taxon>Chordata</taxon>
        <taxon>Craniata</taxon>
        <taxon>Vertebrata</taxon>
        <taxon>Euteleostomi</taxon>
        <taxon>Actinopterygii</taxon>
        <taxon>Neopterygii</taxon>
        <taxon>Teleostei</taxon>
        <taxon>Neoteleostei</taxon>
        <taxon>Acanthomorphata</taxon>
        <taxon>Eupercaria</taxon>
        <taxon>Perciformes</taxon>
        <taxon>Notothenioidei</taxon>
        <taxon>Bovichtidae</taxon>
        <taxon>Cottoperca</taxon>
    </lineage>
</organism>
<dbReference type="RefSeq" id="XP_029308856.1">
    <property type="nucleotide sequence ID" value="XM_029452996.1"/>
</dbReference>
<name>A0A6J2RF95_COTGO</name>
<feature type="compositionally biased region" description="Polar residues" evidence="9">
    <location>
        <begin position="131"/>
        <end position="147"/>
    </location>
</feature>
<gene>
    <name evidence="12" type="primary">LOC115022118</name>
</gene>
<feature type="compositionally biased region" description="Low complexity" evidence="9">
    <location>
        <begin position="282"/>
        <end position="291"/>
    </location>
</feature>
<dbReference type="AlphaFoldDB" id="A0A6J2RF95"/>
<keyword evidence="6" id="KW-0539">Nucleus</keyword>
<dbReference type="InterPro" id="IPR036236">
    <property type="entry name" value="Znf_C2H2_sf"/>
</dbReference>
<keyword evidence="11" id="KW-1185">Reference proteome</keyword>
<evidence type="ECO:0000256" key="4">
    <source>
        <dbReference type="ARBA" id="ARBA00022771"/>
    </source>
</evidence>
<dbReference type="Pfam" id="PF00096">
    <property type="entry name" value="zf-C2H2"/>
    <property type="match status" value="2"/>
</dbReference>
<feature type="domain" description="C2H2-type" evidence="10">
    <location>
        <begin position="431"/>
        <end position="458"/>
    </location>
</feature>
<evidence type="ECO:0000256" key="6">
    <source>
        <dbReference type="ARBA" id="ARBA00023242"/>
    </source>
</evidence>
<evidence type="ECO:0000256" key="7">
    <source>
        <dbReference type="PROSITE-ProRule" id="PRU00042"/>
    </source>
</evidence>
<feature type="domain" description="C2H2-type" evidence="10">
    <location>
        <begin position="347"/>
        <end position="374"/>
    </location>
</feature>
<dbReference type="Gene3D" id="3.30.160.60">
    <property type="entry name" value="Classic Zinc Finger"/>
    <property type="match status" value="4"/>
</dbReference>
<proteinExistence type="predicted"/>
<dbReference type="FunFam" id="3.30.160.60:FF:002343">
    <property type="entry name" value="Zinc finger protein 33A"/>
    <property type="match status" value="1"/>
</dbReference>
<dbReference type="GeneID" id="115022118"/>
<dbReference type="OrthoDB" id="9439903at2759"/>
<dbReference type="SMART" id="SM00355">
    <property type="entry name" value="ZnF_C2H2"/>
    <property type="match status" value="4"/>
</dbReference>
<dbReference type="GO" id="GO:0005634">
    <property type="term" value="C:nucleus"/>
    <property type="evidence" value="ECO:0007669"/>
    <property type="project" value="UniProtKB-SubCell"/>
</dbReference>
<dbReference type="SUPFAM" id="SSF57667">
    <property type="entry name" value="beta-beta-alpha zinc fingers"/>
    <property type="match status" value="2"/>
</dbReference>
<evidence type="ECO:0000256" key="1">
    <source>
        <dbReference type="ARBA" id="ARBA00004123"/>
    </source>
</evidence>
<keyword evidence="3" id="KW-0677">Repeat</keyword>
<dbReference type="Proteomes" id="UP000504630">
    <property type="component" value="Chromosome 17"/>
</dbReference>
<dbReference type="PROSITE" id="PS00028">
    <property type="entry name" value="ZINC_FINGER_C2H2_1"/>
    <property type="match status" value="4"/>
</dbReference>
<dbReference type="GO" id="GO:0000978">
    <property type="term" value="F:RNA polymerase II cis-regulatory region sequence-specific DNA binding"/>
    <property type="evidence" value="ECO:0007669"/>
    <property type="project" value="TreeGrafter"/>
</dbReference>
<keyword evidence="2" id="KW-0479">Metal-binding</keyword>
<feature type="region of interest" description="Disordered" evidence="9">
    <location>
        <begin position="282"/>
        <end position="312"/>
    </location>
</feature>
<keyword evidence="5" id="KW-0862">Zinc</keyword>